<feature type="transmembrane region" description="Helical" evidence="2">
    <location>
        <begin position="253"/>
        <end position="275"/>
    </location>
</feature>
<dbReference type="Proteomes" id="UP001430848">
    <property type="component" value="Unassembled WGS sequence"/>
</dbReference>
<keyword evidence="2" id="KW-0812">Transmembrane</keyword>
<comment type="caution">
    <text evidence="3">The sequence shown here is derived from an EMBL/GenBank/DDBJ whole genome shotgun (WGS) entry which is preliminary data.</text>
</comment>
<evidence type="ECO:0008006" key="5">
    <source>
        <dbReference type="Google" id="ProtNLM"/>
    </source>
</evidence>
<evidence type="ECO:0000256" key="1">
    <source>
        <dbReference type="SAM" id="MobiDB-lite"/>
    </source>
</evidence>
<sequence>MWDIVAGAEGNITSGFTWEPQPERRGTFGIISSCFVTLALCTWKIVHLNLPGMCPDEGLPWSAWFKKGTTHSMRHRLVHIFGGHQITRQIGWLLIGLFAPELIAYAAFRQYWDVKSLQAFMERVYLQPVQPRRWWPALLNNHRVPRQDVEDSSTKAVWTMTHSWYAVMGGYSYKLREGPKVFLPDDHNRDQLILRDEALRFVAEHEPSVIPNLTVLDILDKSSSSTFVKIIALFQALWFSLQCVVRMAQGLSISLLELTTFAHCIVALIIGWLWLRKPVDISKPDPLDMPDTVSQPHWLMAVLYSLTSFDHNESDEERYRKLGQAEQDAVQDTGEGPRMSTYLDATINQDPITFSDLNLHGGRPQSSAVSMGRPVTGVPSRPTTSRPTPASPQTHLSPPSQDRDESTTAGAQSLSELVQAAADQERRFRMRMQLAQKGWDHYILDRHPHEEPTNDAATTTGAAPPSVAAAQSLSAENRQRLQRRLKRTMRNTLVDRVTNFPRRRHDSTPQEQHAFKTHLGISLTGFMYGGLHMLAWDASFTSGAEAAIWKLASISLACSGLLVPVTHAEGVIMNAVKPWLMMDEDDRDAEEAEHLAEKAAKMGRWRHGWRKYWWKFYKWCFLWMIEVIRVIKVVGVVVVGCVYLGLRFFIFVECLANLSHLPPSAYDVVRWSQYVPHIS</sequence>
<protein>
    <recommendedName>
        <fullName evidence="5">Wax synthase domain-containing protein</fullName>
    </recommendedName>
</protein>
<accession>A0ABR1PCC0</accession>
<dbReference type="EMBL" id="JAKNSF020000019">
    <property type="protein sequence ID" value="KAK7732596.1"/>
    <property type="molecule type" value="Genomic_DNA"/>
</dbReference>
<gene>
    <name evidence="3" type="ORF">SLS63_004851</name>
</gene>
<feature type="region of interest" description="Disordered" evidence="1">
    <location>
        <begin position="354"/>
        <end position="410"/>
    </location>
</feature>
<dbReference type="PANTHER" id="PTHR35043">
    <property type="entry name" value="TRANSCRIPTION FACTOR DOMAIN-CONTAINING PROTEIN"/>
    <property type="match status" value="1"/>
</dbReference>
<feature type="transmembrane region" description="Helical" evidence="2">
    <location>
        <begin position="620"/>
        <end position="646"/>
    </location>
</feature>
<dbReference type="PANTHER" id="PTHR35043:SF9">
    <property type="match status" value="1"/>
</dbReference>
<organism evidence="3 4">
    <name type="scientific">Diaporthe eres</name>
    <name type="common">Phomopsis oblonga</name>
    <dbReference type="NCBI Taxonomy" id="83184"/>
    <lineage>
        <taxon>Eukaryota</taxon>
        <taxon>Fungi</taxon>
        <taxon>Dikarya</taxon>
        <taxon>Ascomycota</taxon>
        <taxon>Pezizomycotina</taxon>
        <taxon>Sordariomycetes</taxon>
        <taxon>Sordariomycetidae</taxon>
        <taxon>Diaporthales</taxon>
        <taxon>Diaporthaceae</taxon>
        <taxon>Diaporthe</taxon>
        <taxon>Diaporthe eres species complex</taxon>
    </lineage>
</organism>
<proteinExistence type="predicted"/>
<keyword evidence="4" id="KW-1185">Reference proteome</keyword>
<evidence type="ECO:0000313" key="3">
    <source>
        <dbReference type="EMBL" id="KAK7732596.1"/>
    </source>
</evidence>
<feature type="region of interest" description="Disordered" evidence="1">
    <location>
        <begin position="446"/>
        <end position="474"/>
    </location>
</feature>
<keyword evidence="2" id="KW-0472">Membrane</keyword>
<evidence type="ECO:0000313" key="4">
    <source>
        <dbReference type="Proteomes" id="UP001430848"/>
    </source>
</evidence>
<keyword evidence="2" id="KW-1133">Transmembrane helix</keyword>
<feature type="compositionally biased region" description="Low complexity" evidence="1">
    <location>
        <begin position="379"/>
        <end position="392"/>
    </location>
</feature>
<evidence type="ECO:0000256" key="2">
    <source>
        <dbReference type="SAM" id="Phobius"/>
    </source>
</evidence>
<reference evidence="3 4" key="1">
    <citation type="submission" date="2024-02" db="EMBL/GenBank/DDBJ databases">
        <title>De novo assembly and annotation of 12 fungi associated with fruit tree decline syndrome in Ontario, Canada.</title>
        <authorList>
            <person name="Sulman M."/>
            <person name="Ellouze W."/>
            <person name="Ilyukhin E."/>
        </authorList>
    </citation>
    <scope>NUCLEOTIDE SEQUENCE [LARGE SCALE GENOMIC DNA]</scope>
    <source>
        <strain evidence="3 4">M169</strain>
    </source>
</reference>
<feature type="region of interest" description="Disordered" evidence="1">
    <location>
        <begin position="315"/>
        <end position="341"/>
    </location>
</feature>
<name>A0ABR1PCC0_DIAER</name>